<dbReference type="eggNOG" id="COG1573">
    <property type="taxonomic scope" value="Bacteria"/>
</dbReference>
<accession>H1DCY9</accession>
<dbReference type="RefSeq" id="WP_009135350.1">
    <property type="nucleotide sequence ID" value="NZ_JH594596.1"/>
</dbReference>
<dbReference type="InterPro" id="IPR023875">
    <property type="entry name" value="DNA_repair_put"/>
</dbReference>
<dbReference type="Pfam" id="PF13566">
    <property type="entry name" value="DUF4130"/>
    <property type="match status" value="1"/>
</dbReference>
<feature type="domain" description="DUF4130" evidence="1">
    <location>
        <begin position="84"/>
        <end position="252"/>
    </location>
</feature>
<evidence type="ECO:0000313" key="3">
    <source>
        <dbReference type="Proteomes" id="UP000004892"/>
    </source>
</evidence>
<dbReference type="GeneID" id="98067860"/>
<comment type="caution">
    <text evidence="2">The sequence shown here is derived from an EMBL/GenBank/DDBJ whole genome shotgun (WGS) entry which is preliminary data.</text>
</comment>
<dbReference type="Proteomes" id="UP000004892">
    <property type="component" value="Unassembled WGS sequence"/>
</dbReference>
<dbReference type="PATRIC" id="fig|742817.3.peg.203"/>
<keyword evidence="3" id="KW-1185">Reference proteome</keyword>
<gene>
    <name evidence="2" type="ORF">HMPREF9449_00196</name>
</gene>
<dbReference type="AlphaFoldDB" id="H1DCY9"/>
<sequence>MVVFTYDKTFEGLLTALFEAYYYKIFPDLLWAEQEPLPLFYDRVIPVYTDEEKSKRVWQGLQKKLSRGGLSFLTITWLSELADVDMLLFRYMRKNIDSPQSIELNFGDPDVLKISQIWKKVNQEKHRLLQFTRFQKTADDIFFAVFEPRYNVLPLTTPHFQNRFSDQKWLLYDVKRKYGYYYDLSEVTEVYFSSETTPFQNGKLSEEYLAADEKLFQQLWKQYFKSIAIRERLNPKLHRQNMPARFWKYLTEKQD</sequence>
<dbReference type="NCBIfam" id="TIGR03915">
    <property type="entry name" value="SAM_7_link_chp"/>
    <property type="match status" value="1"/>
</dbReference>
<organism evidence="2 3">
    <name type="scientific">Odoribacter laneus YIT 12061</name>
    <dbReference type="NCBI Taxonomy" id="742817"/>
    <lineage>
        <taxon>Bacteria</taxon>
        <taxon>Pseudomonadati</taxon>
        <taxon>Bacteroidota</taxon>
        <taxon>Bacteroidia</taxon>
        <taxon>Bacteroidales</taxon>
        <taxon>Odoribacteraceae</taxon>
        <taxon>Odoribacter</taxon>
    </lineage>
</organism>
<proteinExistence type="predicted"/>
<protein>
    <recommendedName>
        <fullName evidence="1">DUF4130 domain-containing protein</fullName>
    </recommendedName>
</protein>
<reference evidence="2 3" key="1">
    <citation type="submission" date="2012-01" db="EMBL/GenBank/DDBJ databases">
        <title>The Genome Sequence of Odoribacter laneus YIT 12061.</title>
        <authorList>
            <consortium name="The Broad Institute Genome Sequencing Platform"/>
            <person name="Earl A."/>
            <person name="Ward D."/>
            <person name="Feldgarden M."/>
            <person name="Gevers D."/>
            <person name="Morotomi M."/>
            <person name="Young S.K."/>
            <person name="Zeng Q."/>
            <person name="Gargeya S."/>
            <person name="Fitzgerald M."/>
            <person name="Haas B."/>
            <person name="Abouelleil A."/>
            <person name="Alvarado L."/>
            <person name="Arachchi H.M."/>
            <person name="Berlin A."/>
            <person name="Chapman S.B."/>
            <person name="Gearin G."/>
            <person name="Goldberg J."/>
            <person name="Griggs A."/>
            <person name="Gujja S."/>
            <person name="Hansen M."/>
            <person name="Heiman D."/>
            <person name="Howarth C."/>
            <person name="Larimer J."/>
            <person name="Lui A."/>
            <person name="MacDonald P.J.P."/>
            <person name="McCowen C."/>
            <person name="Montmayeur A."/>
            <person name="Murphy C."/>
            <person name="Neiman D."/>
            <person name="Pearson M."/>
            <person name="Priest M."/>
            <person name="Roberts A."/>
            <person name="Saif S."/>
            <person name="Shea T."/>
            <person name="Sisk P."/>
            <person name="Stolte C."/>
            <person name="Sykes S."/>
            <person name="Wortman J."/>
            <person name="Nusbaum C."/>
            <person name="Birren B."/>
        </authorList>
    </citation>
    <scope>NUCLEOTIDE SEQUENCE [LARGE SCALE GENOMIC DNA]</scope>
    <source>
        <strain evidence="2 3">YIT 12061</strain>
    </source>
</reference>
<name>H1DCY9_9BACT</name>
<dbReference type="HOGENOM" id="CLU_068835_1_0_10"/>
<dbReference type="EMBL" id="ADMC01000001">
    <property type="protein sequence ID" value="EHP51194.1"/>
    <property type="molecule type" value="Genomic_DNA"/>
</dbReference>
<evidence type="ECO:0000259" key="1">
    <source>
        <dbReference type="Pfam" id="PF13566"/>
    </source>
</evidence>
<dbReference type="STRING" id="742817.HMPREF9449_00196"/>
<evidence type="ECO:0000313" key="2">
    <source>
        <dbReference type="EMBL" id="EHP51194.1"/>
    </source>
</evidence>
<dbReference type="InterPro" id="IPR025404">
    <property type="entry name" value="DUF4130"/>
</dbReference>